<evidence type="ECO:0000313" key="3">
    <source>
        <dbReference type="EMBL" id="CAK0901535.1"/>
    </source>
</evidence>
<dbReference type="SUPFAM" id="SSF53335">
    <property type="entry name" value="S-adenosyl-L-methionine-dependent methyltransferases"/>
    <property type="match status" value="1"/>
</dbReference>
<dbReference type="InterPro" id="IPR029063">
    <property type="entry name" value="SAM-dependent_MTases_sf"/>
</dbReference>
<evidence type="ECO:0000256" key="2">
    <source>
        <dbReference type="SAM" id="MobiDB-lite"/>
    </source>
</evidence>
<proteinExistence type="predicted"/>
<keyword evidence="4" id="KW-1185">Reference proteome</keyword>
<dbReference type="Gene3D" id="3.40.50.150">
    <property type="entry name" value="Vaccinia Virus protein VP39"/>
    <property type="match status" value="1"/>
</dbReference>
<sequence length="2630" mass="292701">MQMPMVSLVTQTRQKNLSLLHRLAPGKAMGLSAVQLTSGQILTDPALMGEEMWKHWSHMLAPVASIPLSVLGLRIMQHIAIYQDVFEESWWRLSGLKLNIRKAVFASLFWFDRDELRAWVSQAAPLWGAFLIDDTAKYLGMWPGGVVTVEALKDLISLRPPRDFLDLPSAAAAARARVARFDNSAYGGLKVRQRAETLRMISLLPCNRARAAERGALIQDCVEFQLEAATEASSRAEAKQRASPSLLDPACPDALKESWQHLQPIQDDTCLWDFVSLASSGKSRQWALRAAGGARSLLSDIALATDAPGECSLALNGLSLHLSVPERALDADGEERLLKTLGAQLITNQSLERSAGAARPGTEQSWPVESERGGLLVRRAIAAWSECALRREMVLLGGGGRSVRRLHLRAIGLLTKQRSMRKSLRTWQAKAKRLENELRETKWDLCSSTQAHYSSLEPSQFADVRDMSWELHCVRCDATNSSSYLGQKVHAMEVSSKFVRPRRAPAIAGEEDRPVPDLDGHTVFADLCVIPEKCLEADVKAMVCSQFQSIGLPNWTMDDMRSTLAYPAAATEAFLLRAGQFELEWATLLNGTPGPWDSTLSIAGPEQYEWVGSAVLACTGLLCDFRRRVTQPCMDFPMRSNGTCQLQFQFSMLVTTATTKVVVQVGIIKPEPEDAAAAAVMRLTFVVKNCISKMLQHKGKDAERAPHEITTIRAIKEVLLEHPGARAGHASDDMFNDNPIACHGCGVACDGSKAWTTCPMCMLSWHDACSVACATDISSGELTAKSDAMSEVLLVQSLTHSWHRQHSQFGFLLGLVGTLRGLVYYVTPRAWPIEPALAITLEQKPLDCTPFFMIRIADIVRIRISSSFSGVGTDKVALDIIRANMGRLLEDHNATTEQLIEFEDMWALDYDSHCIDELLLVHEGSPDHCVFGNILHFVPSEAAAAGELPAAQMRDPIVNARMNKRAWCYRHGRLCDVCEADVHTGGAPCLDHTPFGLLMRMDGANAKYFFAWVMMRRNIREKIWVQENVKGFGVTELQILLGDLYIVRALVASQIGSLFVGPVGTVTSADNVGSGLLGRSGVRSLAPGTCRTQIDVHVHDLKSFGWAATRTRQCAIGATESFGQVMWQMSYSSSMKRIFSRRLDHTWREYIIATDDELEEEKRRASSRPGARARYHPDGGEVDAHVASFHDHRDSFLGMLTINERTRLHTLWHRYPQQVVDLGQNPDHRAMRSSDGVLNTLIAGAGIMMIPPRAPMNCVRWMTPRELWLSAGFPVDSAASAHARASTVFSLGFPAPASRTRASQVRAVGNAMHVGSIGPALLYIILKFPMLGKVVVGRGPLVRAMAQENVTVRFFAEGDPAGPGGEVKLLKRHPLNDRDQRDTRERYTCIIKKHGLYKGARSEVVVVPAGFGGEHEVIAGAHLVEATYDAWKETKGRNAQVNTSIQGGIQVAILFQRTPQDALQYFKAMGNMLNNVAAAASFLEGYSRVDGVSKHFLKQRQDERDATAGGDGGGAEGEEEGDDELDDEDVAGGKGKKSKEEQSEYTKSYRAFILANYKQYYHTFDDFISARKFWNRINKKTGKEGRQVKDYIDRHGATPYNDFAAYMNEHCVFSDVSLKLGPCYLLFDKILQNLMHHDLIEYFAGVVKLAVPTNDGTPWIIKRREDIPKVKLVLEAMEQSKLFTASQAPAAPEKKPTSSTATATAKAKGKAKSKAKSKAKAKQLEPERCEELTSTMKSGRKTLFIDDAVNAIAFTTEQVPEKDLKPALHSRVLVWCLEFGITGTVLFPDIKVFREPTWISFILHPDGATDHCEEGDGSANIPEVISAAILERVGSSNFKVFDCWRKLRPRVKKCIAAFYEVQPRADDRDFNQVDDDDDQEDEPKAKKAKTSDAKFAKQCEEQGVSWAELKRVLHTLSSGPGILTTIVGLIKNNPPVRDEWSSERALSLTKRVHRTYSVESSALFRHLSDANTLKSACSSDSADAGVKHLISVISGIVFEGIPPAVISVLCDFLQGTNGAGEEQVSVLITICPKFRDIVAMFRQHTNIKLWLKTRTLHALGLLEDSISGITDMIEMSGLSEESLTHKDAVMERLQKAKCFIVDTLDNAALADLQCDSQDDWADRWHKLVKQGARVGPLRMRTDQDWQQVERGLTSKRNSETLRALKEKVEAAGQTEQCAHMKKKEEFVKFLVLAEVESKKKEESSMKLDWDNRVEELYKKIVDDSAEPSDESQNQNQQTASPAEPTETSLYAPIAWTPTHYVESKMWKCLTAAHCLEGWLTENFIARTNLRHLHGRLDKKGDFKRQGLFFKTVLLDIPEAVAVGASEGVAPEKPETEQKEKEEQEKEQKDQKEQKAQVAKEQEKLTFVLQFTGKVVPCMSKPPMTWKRFYKCGEVLGVSLYLVPEQNFVEIGHEVSSYARCCRSANVRIDFENAKRETWANSATTVVHKELKTSPKDDYRVEFWGERRWLEPAAHPQMLYFARVGDSTFGEVRRPLFPEEVANVARIKAVADERKRKRDEDNVEVDSEFHTTAKEMKQAKYLVAVSRSGQVRAAWYAFVTDRPAPGATSGPWVVKLVTEDLGADREGRTHTTCSYTATATRETDMEKLIAGHVRLITRGVDADDWGPFLRA</sequence>
<accession>A0ABN9XNP6</accession>
<comment type="caution">
    <text evidence="3">The sequence shown here is derived from an EMBL/GenBank/DDBJ whole genome shotgun (WGS) entry which is preliminary data.</text>
</comment>
<feature type="region of interest" description="Disordered" evidence="2">
    <location>
        <begin position="1685"/>
        <end position="1728"/>
    </location>
</feature>
<feature type="compositionally biased region" description="Polar residues" evidence="2">
    <location>
        <begin position="2230"/>
        <end position="2248"/>
    </location>
</feature>
<feature type="coiled-coil region" evidence="1">
    <location>
        <begin position="417"/>
        <end position="444"/>
    </location>
</feature>
<feature type="region of interest" description="Disordered" evidence="2">
    <location>
        <begin position="2223"/>
        <end position="2248"/>
    </location>
</feature>
<evidence type="ECO:0000256" key="1">
    <source>
        <dbReference type="SAM" id="Coils"/>
    </source>
</evidence>
<dbReference type="EMBL" id="CAUYUJ010020948">
    <property type="protein sequence ID" value="CAK0901535.1"/>
    <property type="molecule type" value="Genomic_DNA"/>
</dbReference>
<feature type="compositionally biased region" description="Basic and acidic residues" evidence="2">
    <location>
        <begin position="2329"/>
        <end position="2355"/>
    </location>
</feature>
<feature type="compositionally biased region" description="Basic residues" evidence="2">
    <location>
        <begin position="1707"/>
        <end position="1721"/>
    </location>
</feature>
<feature type="compositionally biased region" description="Acidic residues" evidence="2">
    <location>
        <begin position="1516"/>
        <end position="1530"/>
    </location>
</feature>
<feature type="compositionally biased region" description="Low complexity" evidence="2">
    <location>
        <begin position="1697"/>
        <end position="1706"/>
    </location>
</feature>
<keyword evidence="1" id="KW-0175">Coiled coil</keyword>
<reference evidence="3" key="1">
    <citation type="submission" date="2023-10" db="EMBL/GenBank/DDBJ databases">
        <authorList>
            <person name="Chen Y."/>
            <person name="Shah S."/>
            <person name="Dougan E. K."/>
            <person name="Thang M."/>
            <person name="Chan C."/>
        </authorList>
    </citation>
    <scope>NUCLEOTIDE SEQUENCE [LARGE SCALE GENOMIC DNA]</scope>
</reference>
<dbReference type="Proteomes" id="UP001189429">
    <property type="component" value="Unassembled WGS sequence"/>
</dbReference>
<feature type="compositionally biased region" description="Basic and acidic residues" evidence="2">
    <location>
        <begin position="1882"/>
        <end position="1893"/>
    </location>
</feature>
<organism evidence="3 4">
    <name type="scientific">Prorocentrum cordatum</name>
    <dbReference type="NCBI Taxonomy" id="2364126"/>
    <lineage>
        <taxon>Eukaryota</taxon>
        <taxon>Sar</taxon>
        <taxon>Alveolata</taxon>
        <taxon>Dinophyceae</taxon>
        <taxon>Prorocentrales</taxon>
        <taxon>Prorocentraceae</taxon>
        <taxon>Prorocentrum</taxon>
    </lineage>
</organism>
<feature type="region of interest" description="Disordered" evidence="2">
    <location>
        <begin position="2324"/>
        <end position="2355"/>
    </location>
</feature>
<feature type="region of interest" description="Disordered" evidence="2">
    <location>
        <begin position="1868"/>
        <end position="1893"/>
    </location>
</feature>
<feature type="region of interest" description="Disordered" evidence="2">
    <location>
        <begin position="1497"/>
        <end position="1540"/>
    </location>
</feature>
<evidence type="ECO:0000313" key="4">
    <source>
        <dbReference type="Proteomes" id="UP001189429"/>
    </source>
</evidence>
<feature type="compositionally biased region" description="Acidic residues" evidence="2">
    <location>
        <begin position="1872"/>
        <end position="1881"/>
    </location>
</feature>
<name>A0ABN9XNP6_9DINO</name>
<protein>
    <recommendedName>
        <fullName evidence="5">Calmodulin</fullName>
    </recommendedName>
</protein>
<evidence type="ECO:0008006" key="5">
    <source>
        <dbReference type="Google" id="ProtNLM"/>
    </source>
</evidence>
<gene>
    <name evidence="3" type="ORF">PCOR1329_LOCUS78458</name>
</gene>